<dbReference type="GO" id="GO:0007165">
    <property type="term" value="P:signal transduction"/>
    <property type="evidence" value="ECO:0007669"/>
    <property type="project" value="TreeGrafter"/>
</dbReference>
<dbReference type="Proteomes" id="UP000265703">
    <property type="component" value="Unassembled WGS sequence"/>
</dbReference>
<dbReference type="PROSITE" id="PS50011">
    <property type="entry name" value="PROTEIN_KINASE_DOM"/>
    <property type="match status" value="1"/>
</dbReference>
<dbReference type="Pfam" id="PF00069">
    <property type="entry name" value="Pkinase"/>
    <property type="match status" value="1"/>
</dbReference>
<dbReference type="Pfam" id="PF07714">
    <property type="entry name" value="PK_Tyr_Ser-Thr"/>
    <property type="match status" value="1"/>
</dbReference>
<dbReference type="OrthoDB" id="4062651at2759"/>
<evidence type="ECO:0000313" key="2">
    <source>
        <dbReference type="EMBL" id="RIA90909.1"/>
    </source>
</evidence>
<dbReference type="GO" id="GO:0005524">
    <property type="term" value="F:ATP binding"/>
    <property type="evidence" value="ECO:0007669"/>
    <property type="project" value="InterPro"/>
</dbReference>
<dbReference type="InterPro" id="IPR000719">
    <property type="entry name" value="Prot_kinase_dom"/>
</dbReference>
<dbReference type="InterPro" id="IPR001245">
    <property type="entry name" value="Ser-Thr/Tyr_kinase_cat_dom"/>
</dbReference>
<evidence type="ECO:0000313" key="3">
    <source>
        <dbReference type="Proteomes" id="UP000265703"/>
    </source>
</evidence>
<feature type="domain" description="Protein kinase" evidence="1">
    <location>
        <begin position="1"/>
        <end position="160"/>
    </location>
</feature>
<comment type="caution">
    <text evidence="2">The sequence shown here is derived from an EMBL/GenBank/DDBJ whole genome shotgun (WGS) entry which is preliminary data.</text>
</comment>
<keyword evidence="2" id="KW-0808">Transferase</keyword>
<evidence type="ECO:0000259" key="1">
    <source>
        <dbReference type="PROSITE" id="PS50011"/>
    </source>
</evidence>
<dbReference type="EMBL" id="QKYT01000167">
    <property type="protein sequence ID" value="RIA90909.1"/>
    <property type="molecule type" value="Genomic_DNA"/>
</dbReference>
<dbReference type="GO" id="GO:0005737">
    <property type="term" value="C:cytoplasm"/>
    <property type="evidence" value="ECO:0007669"/>
    <property type="project" value="TreeGrafter"/>
</dbReference>
<accession>A0A397T0R7</accession>
<dbReference type="SUPFAM" id="SSF56112">
    <property type="entry name" value="Protein kinase-like (PK-like)"/>
    <property type="match status" value="1"/>
</dbReference>
<dbReference type="Gene3D" id="1.10.510.10">
    <property type="entry name" value="Transferase(Phosphotransferase) domain 1"/>
    <property type="match status" value="2"/>
</dbReference>
<proteinExistence type="predicted"/>
<reference evidence="2 3" key="1">
    <citation type="submission" date="2018-06" db="EMBL/GenBank/DDBJ databases">
        <title>Comparative genomics reveals the genomic features of Rhizophagus irregularis, R. cerebriforme, R. diaphanum and Gigaspora rosea, and their symbiotic lifestyle signature.</title>
        <authorList>
            <person name="Morin E."/>
            <person name="San Clemente H."/>
            <person name="Chen E.C.H."/>
            <person name="De La Providencia I."/>
            <person name="Hainaut M."/>
            <person name="Kuo A."/>
            <person name="Kohler A."/>
            <person name="Murat C."/>
            <person name="Tang N."/>
            <person name="Roy S."/>
            <person name="Loubradou J."/>
            <person name="Henrissat B."/>
            <person name="Grigoriev I.V."/>
            <person name="Corradi N."/>
            <person name="Roux C."/>
            <person name="Martin F.M."/>
        </authorList>
    </citation>
    <scope>NUCLEOTIDE SEQUENCE [LARGE SCALE GENOMIC DNA]</scope>
    <source>
        <strain evidence="2 3">DAOM 227022</strain>
    </source>
</reference>
<dbReference type="InterPro" id="IPR011009">
    <property type="entry name" value="Kinase-like_dom_sf"/>
</dbReference>
<sequence length="160" mass="18436">MKKIAGGGFGNLYKAYWKSHRMMIALKTLKYKTTREFVREIAEGLLCLHAEGILHRDLHPQNVLVHQGKMLIAYFGLSKEETSNSVSGSLNAIFGMILWKISSEKEPFAGIENLQVVLKISREDQKKRVEGMPESYFRLYTECWDEEPNKRSNIEEVVEI</sequence>
<dbReference type="InterPro" id="IPR050167">
    <property type="entry name" value="Ser_Thr_protein_kinase"/>
</dbReference>
<keyword evidence="2" id="KW-0418">Kinase</keyword>
<gene>
    <name evidence="2" type="ORF">C1645_822746</name>
</gene>
<dbReference type="AlphaFoldDB" id="A0A397T0R7"/>
<protein>
    <submittedName>
        <fullName evidence="2">Kinase-like domain-containing protein</fullName>
    </submittedName>
</protein>
<keyword evidence="3" id="KW-1185">Reference proteome</keyword>
<dbReference type="PANTHER" id="PTHR23257">
    <property type="entry name" value="SERINE-THREONINE PROTEIN KINASE"/>
    <property type="match status" value="1"/>
</dbReference>
<organism evidence="2 3">
    <name type="scientific">Glomus cerebriforme</name>
    <dbReference type="NCBI Taxonomy" id="658196"/>
    <lineage>
        <taxon>Eukaryota</taxon>
        <taxon>Fungi</taxon>
        <taxon>Fungi incertae sedis</taxon>
        <taxon>Mucoromycota</taxon>
        <taxon>Glomeromycotina</taxon>
        <taxon>Glomeromycetes</taxon>
        <taxon>Glomerales</taxon>
        <taxon>Glomeraceae</taxon>
        <taxon>Glomus</taxon>
    </lineage>
</organism>
<name>A0A397T0R7_9GLOM</name>
<dbReference type="GO" id="GO:0004672">
    <property type="term" value="F:protein kinase activity"/>
    <property type="evidence" value="ECO:0007669"/>
    <property type="project" value="InterPro"/>
</dbReference>